<dbReference type="Proteomes" id="UP001652564">
    <property type="component" value="Unassembled WGS sequence"/>
</dbReference>
<feature type="region of interest" description="Disordered" evidence="1">
    <location>
        <begin position="157"/>
        <end position="186"/>
    </location>
</feature>
<feature type="region of interest" description="Disordered" evidence="1">
    <location>
        <begin position="1"/>
        <end position="20"/>
    </location>
</feature>
<evidence type="ECO:0000256" key="1">
    <source>
        <dbReference type="SAM" id="MobiDB-lite"/>
    </source>
</evidence>
<gene>
    <name evidence="2" type="ORF">OEZ71_10135</name>
</gene>
<protein>
    <recommendedName>
        <fullName evidence="4">ElaB/YqjD/DUF883 family membrane-anchored ribosome-binding protein</fullName>
    </recommendedName>
</protein>
<reference evidence="2 3" key="1">
    <citation type="submission" date="2022-10" db="EMBL/GenBank/DDBJ databases">
        <title>Defluviimonas sp. nov., isolated from ocean surface sediments.</title>
        <authorList>
            <person name="He W."/>
            <person name="Wang L."/>
            <person name="Zhang D.-F."/>
        </authorList>
    </citation>
    <scope>NUCLEOTIDE SEQUENCE [LARGE SCALE GENOMIC DNA]</scope>
    <source>
        <strain evidence="2 3">WL0050</strain>
    </source>
</reference>
<evidence type="ECO:0000313" key="2">
    <source>
        <dbReference type="EMBL" id="MCV2872652.1"/>
    </source>
</evidence>
<proteinExistence type="predicted"/>
<organism evidence="2 3">
    <name type="scientific">Albidovulum litorale</name>
    <dbReference type="NCBI Taxonomy" id="2984134"/>
    <lineage>
        <taxon>Bacteria</taxon>
        <taxon>Pseudomonadati</taxon>
        <taxon>Pseudomonadota</taxon>
        <taxon>Alphaproteobacteria</taxon>
        <taxon>Rhodobacterales</taxon>
        <taxon>Paracoccaceae</taxon>
        <taxon>Albidovulum</taxon>
    </lineage>
</organism>
<keyword evidence="3" id="KW-1185">Reference proteome</keyword>
<accession>A0ABT2ZNG2</accession>
<evidence type="ECO:0008006" key="4">
    <source>
        <dbReference type="Google" id="ProtNLM"/>
    </source>
</evidence>
<feature type="compositionally biased region" description="Basic and acidic residues" evidence="1">
    <location>
        <begin position="1"/>
        <end position="15"/>
    </location>
</feature>
<comment type="caution">
    <text evidence="2">The sequence shown here is derived from an EMBL/GenBank/DDBJ whole genome shotgun (WGS) entry which is preliminary data.</text>
</comment>
<sequence length="186" mass="19637">MTRETLKQTVKDAARTTRAAGADALKAAKDEATKTASSAAKTLRAEAVERAEHGKAQLSNQGMRLNDALLHRADNADYEIERRVLNVVAGSVAELSEDLRSRSVSSIIDETERFARTHPGAFVAGAAIAGFALARFARASGRQYNNPATEYPVPVPVSTSGEPAVPVVSGAQNSGGQYGAPETETR</sequence>
<evidence type="ECO:0000313" key="3">
    <source>
        <dbReference type="Proteomes" id="UP001652564"/>
    </source>
</evidence>
<dbReference type="RefSeq" id="WP_263739831.1">
    <property type="nucleotide sequence ID" value="NZ_JAOWKZ010000002.1"/>
</dbReference>
<dbReference type="EMBL" id="JAOWKZ010000002">
    <property type="protein sequence ID" value="MCV2872652.1"/>
    <property type="molecule type" value="Genomic_DNA"/>
</dbReference>
<name>A0ABT2ZNG2_9RHOB</name>